<evidence type="ECO:0000256" key="2">
    <source>
        <dbReference type="ARBA" id="ARBA00022692"/>
    </source>
</evidence>
<dbReference type="Pfam" id="PF20684">
    <property type="entry name" value="Fung_rhodopsin"/>
    <property type="match status" value="1"/>
</dbReference>
<name>A0A6A6S6F5_9PLEO</name>
<feature type="region of interest" description="Disordered" evidence="6">
    <location>
        <begin position="300"/>
        <end position="334"/>
    </location>
</feature>
<reference evidence="9" key="1">
    <citation type="journal article" date="2020" name="Stud. Mycol.">
        <title>101 Dothideomycetes genomes: a test case for predicting lifestyles and emergence of pathogens.</title>
        <authorList>
            <person name="Haridas S."/>
            <person name="Albert R."/>
            <person name="Binder M."/>
            <person name="Bloem J."/>
            <person name="Labutti K."/>
            <person name="Salamov A."/>
            <person name="Andreopoulos B."/>
            <person name="Baker S."/>
            <person name="Barry K."/>
            <person name="Bills G."/>
            <person name="Bluhm B."/>
            <person name="Cannon C."/>
            <person name="Castanera R."/>
            <person name="Culley D."/>
            <person name="Daum C."/>
            <person name="Ezra D."/>
            <person name="Gonzalez J."/>
            <person name="Henrissat B."/>
            <person name="Kuo A."/>
            <person name="Liang C."/>
            <person name="Lipzen A."/>
            <person name="Lutzoni F."/>
            <person name="Magnuson J."/>
            <person name="Mondo S."/>
            <person name="Nolan M."/>
            <person name="Ohm R."/>
            <person name="Pangilinan J."/>
            <person name="Park H.-J."/>
            <person name="Ramirez L."/>
            <person name="Alfaro M."/>
            <person name="Sun H."/>
            <person name="Tritt A."/>
            <person name="Yoshinaga Y."/>
            <person name="Zwiers L.-H."/>
            <person name="Turgeon B."/>
            <person name="Goodwin S."/>
            <person name="Spatafora J."/>
            <person name="Crous P."/>
            <person name="Grigoriev I."/>
        </authorList>
    </citation>
    <scope>NUCLEOTIDE SEQUENCE</scope>
    <source>
        <strain evidence="9">CBS 473.64</strain>
    </source>
</reference>
<evidence type="ECO:0000256" key="5">
    <source>
        <dbReference type="ARBA" id="ARBA00038359"/>
    </source>
</evidence>
<feature type="transmembrane region" description="Helical" evidence="7">
    <location>
        <begin position="161"/>
        <end position="181"/>
    </location>
</feature>
<evidence type="ECO:0000256" key="7">
    <source>
        <dbReference type="SAM" id="Phobius"/>
    </source>
</evidence>
<evidence type="ECO:0000259" key="8">
    <source>
        <dbReference type="Pfam" id="PF20684"/>
    </source>
</evidence>
<evidence type="ECO:0000256" key="6">
    <source>
        <dbReference type="SAM" id="MobiDB-lite"/>
    </source>
</evidence>
<feature type="transmembrane region" description="Helical" evidence="7">
    <location>
        <begin position="71"/>
        <end position="94"/>
    </location>
</feature>
<evidence type="ECO:0000313" key="9">
    <source>
        <dbReference type="EMBL" id="KAF2642008.1"/>
    </source>
</evidence>
<feature type="transmembrane region" description="Helical" evidence="7">
    <location>
        <begin position="106"/>
        <end position="128"/>
    </location>
</feature>
<dbReference type="OrthoDB" id="3934549at2759"/>
<evidence type="ECO:0000256" key="1">
    <source>
        <dbReference type="ARBA" id="ARBA00004141"/>
    </source>
</evidence>
<comment type="subcellular location">
    <subcellularLocation>
        <location evidence="1">Membrane</location>
        <topology evidence="1">Multi-pass membrane protein</topology>
    </subcellularLocation>
</comment>
<feature type="transmembrane region" description="Helical" evidence="7">
    <location>
        <begin position="193"/>
        <end position="211"/>
    </location>
</feature>
<protein>
    <recommendedName>
        <fullName evidence="8">Rhodopsin domain-containing protein</fullName>
    </recommendedName>
</protein>
<dbReference type="PANTHER" id="PTHR33048:SF146">
    <property type="entry name" value="INTEGRAL MEMBRANE PROTEIN"/>
    <property type="match status" value="1"/>
</dbReference>
<dbReference type="PANTHER" id="PTHR33048">
    <property type="entry name" value="PTH11-LIKE INTEGRAL MEMBRANE PROTEIN (AFU_ORTHOLOGUE AFUA_5G11245)"/>
    <property type="match status" value="1"/>
</dbReference>
<proteinExistence type="inferred from homology"/>
<feature type="domain" description="Rhodopsin" evidence="8">
    <location>
        <begin position="12"/>
        <end position="254"/>
    </location>
</feature>
<keyword evidence="3 7" id="KW-1133">Transmembrane helix</keyword>
<keyword evidence="10" id="KW-1185">Reference proteome</keyword>
<dbReference type="InterPro" id="IPR049326">
    <property type="entry name" value="Rhodopsin_dom_fungi"/>
</dbReference>
<comment type="similarity">
    <text evidence="5">Belongs to the SAT4 family.</text>
</comment>
<sequence length="363" mass="40322">MQTSIGLLVLGARLYTRARIVRNVGWDDWIMVLATILAVMTSIVVTKEVQYGVGKHAAYLPPPDLIKAVKWIWLSTPMSTLSACFGKISIALLLMRIINRNKYYRFFLWVLIGLLLAINIVLNIITFIQCRPTWWLWEQLNPMTKAHGTCWNPDIQKFYGYFQGSFSAFSDLVLALFPILIIKDLQIELKLKAALCSVMGMGILATVAAIVKTVELKNLATPDFTYNAIDLIYWFISENWLIVIAACIPTLGPLYFVLLGKRTAESYAAPSRPGSGGAWGGNNWKWPGIRSWKMQSVRSKTSNASSSGGSLSRMEKGHGSLGGSVNYSSHRSVDERSEAELVPIKNVGERGSTILKTTHVSVS</sequence>
<dbReference type="Proteomes" id="UP000799753">
    <property type="component" value="Unassembled WGS sequence"/>
</dbReference>
<evidence type="ECO:0000313" key="10">
    <source>
        <dbReference type="Proteomes" id="UP000799753"/>
    </source>
</evidence>
<gene>
    <name evidence="9" type="ORF">P280DRAFT_397288</name>
</gene>
<dbReference type="AlphaFoldDB" id="A0A6A6S6F5"/>
<feature type="compositionally biased region" description="Low complexity" evidence="6">
    <location>
        <begin position="300"/>
        <end position="312"/>
    </location>
</feature>
<keyword evidence="2 7" id="KW-0812">Transmembrane</keyword>
<dbReference type="EMBL" id="MU006782">
    <property type="protein sequence ID" value="KAF2642008.1"/>
    <property type="molecule type" value="Genomic_DNA"/>
</dbReference>
<evidence type="ECO:0000256" key="4">
    <source>
        <dbReference type="ARBA" id="ARBA00023136"/>
    </source>
</evidence>
<dbReference type="InterPro" id="IPR052337">
    <property type="entry name" value="SAT4-like"/>
</dbReference>
<keyword evidence="4 7" id="KW-0472">Membrane</keyword>
<dbReference type="GO" id="GO:0016020">
    <property type="term" value="C:membrane"/>
    <property type="evidence" value="ECO:0007669"/>
    <property type="project" value="UniProtKB-SubCell"/>
</dbReference>
<feature type="transmembrane region" description="Helical" evidence="7">
    <location>
        <begin position="29"/>
        <end position="51"/>
    </location>
</feature>
<organism evidence="9 10">
    <name type="scientific">Massarina eburnea CBS 473.64</name>
    <dbReference type="NCBI Taxonomy" id="1395130"/>
    <lineage>
        <taxon>Eukaryota</taxon>
        <taxon>Fungi</taxon>
        <taxon>Dikarya</taxon>
        <taxon>Ascomycota</taxon>
        <taxon>Pezizomycotina</taxon>
        <taxon>Dothideomycetes</taxon>
        <taxon>Pleosporomycetidae</taxon>
        <taxon>Pleosporales</taxon>
        <taxon>Massarineae</taxon>
        <taxon>Massarinaceae</taxon>
        <taxon>Massarina</taxon>
    </lineage>
</organism>
<accession>A0A6A6S6F5</accession>
<evidence type="ECO:0000256" key="3">
    <source>
        <dbReference type="ARBA" id="ARBA00022989"/>
    </source>
</evidence>
<feature type="transmembrane region" description="Helical" evidence="7">
    <location>
        <begin position="231"/>
        <end position="258"/>
    </location>
</feature>